<keyword evidence="2" id="KW-1185">Reference proteome</keyword>
<sequence length="55" mass="5793">MVNVQTIGPVMSTDTEMVSDTEKIGSIGAEIIIAATIRQPIPGVYGSLFAQPDTQ</sequence>
<protein>
    <submittedName>
        <fullName evidence="1">Uncharacterized protein</fullName>
    </submittedName>
</protein>
<dbReference type="EMBL" id="LT841305">
    <property type="protein sequence ID" value="SMH66152.1"/>
    <property type="molecule type" value="Genomic_DNA"/>
</dbReference>
<reference evidence="1 2" key="1">
    <citation type="submission" date="2017-03" db="EMBL/GenBank/DDBJ databases">
        <authorList>
            <person name="Regsiter A."/>
            <person name="William W."/>
        </authorList>
    </citation>
    <scope>NUCLEOTIDE SEQUENCE [LARGE SCALE GENOMIC DNA]</scope>
    <source>
        <strain evidence="1">PRJEB5721</strain>
    </source>
</reference>
<name>A0ABY1MQV4_9PROT</name>
<evidence type="ECO:0000313" key="1">
    <source>
        <dbReference type="EMBL" id="SMH66152.1"/>
    </source>
</evidence>
<gene>
    <name evidence="1" type="ORF">AFERRI_20941</name>
</gene>
<dbReference type="Proteomes" id="UP000193925">
    <property type="component" value="Chromosome AFERRI"/>
</dbReference>
<organism evidence="1 2">
    <name type="scientific">Acidithiobacillus ferrivorans</name>
    <dbReference type="NCBI Taxonomy" id="160808"/>
    <lineage>
        <taxon>Bacteria</taxon>
        <taxon>Pseudomonadati</taxon>
        <taxon>Pseudomonadota</taxon>
        <taxon>Acidithiobacillia</taxon>
        <taxon>Acidithiobacillales</taxon>
        <taxon>Acidithiobacillaceae</taxon>
        <taxon>Acidithiobacillus</taxon>
    </lineage>
</organism>
<accession>A0ABY1MQV4</accession>
<evidence type="ECO:0000313" key="2">
    <source>
        <dbReference type="Proteomes" id="UP000193925"/>
    </source>
</evidence>
<proteinExistence type="predicted"/>